<evidence type="ECO:0000313" key="1">
    <source>
        <dbReference type="EMBL" id="CAG21954.1"/>
    </source>
</evidence>
<accession>Q6LLC9</accession>
<proteinExistence type="predicted"/>
<dbReference type="AlphaFoldDB" id="Q6LLC9"/>
<sequence length="82" mass="9120">MAVSIRIVRMKFLTSIAIPKLPQDAGFRVISACLIQGKCVQEWHSLSSTFDTEVDTLNHSRRASFVGLYAVLLISNVERLGL</sequence>
<protein>
    <submittedName>
        <fullName evidence="1">Uncharacterized protein</fullName>
    </submittedName>
</protein>
<reference evidence="2" key="1">
    <citation type="journal article" date="2005" name="Science">
        <title>Life at depth: Photobacterium profundum genome sequence and expression analysis.</title>
        <authorList>
            <person name="Vezzi A."/>
            <person name="Campanaro S."/>
            <person name="D'Angelo M."/>
            <person name="Simonato F."/>
            <person name="Vitulo N."/>
            <person name="Lauro F.M."/>
            <person name="Cestaro A."/>
            <person name="Malacrida G."/>
            <person name="Simionati B."/>
            <person name="Cannata N."/>
            <person name="Romualdi C."/>
            <person name="Bartlett D.H."/>
            <person name="Valle G."/>
        </authorList>
    </citation>
    <scope>NUCLEOTIDE SEQUENCE [LARGE SCALE GENOMIC DNA]</scope>
    <source>
        <strain evidence="2">ATCC BAA-1253 / SS9</strain>
    </source>
</reference>
<dbReference type="KEGG" id="ppr:PBPRB0081"/>
<organism evidence="1 2">
    <name type="scientific">Photobacterium profundum (strain SS9)</name>
    <dbReference type="NCBI Taxonomy" id="298386"/>
    <lineage>
        <taxon>Bacteria</taxon>
        <taxon>Pseudomonadati</taxon>
        <taxon>Pseudomonadota</taxon>
        <taxon>Gammaproteobacteria</taxon>
        <taxon>Vibrionales</taxon>
        <taxon>Vibrionaceae</taxon>
        <taxon>Photobacterium</taxon>
    </lineage>
</organism>
<gene>
    <name evidence="1" type="ordered locus">PBPRB0081</name>
</gene>
<dbReference type="EMBL" id="CR378675">
    <property type="protein sequence ID" value="CAG21954.1"/>
    <property type="molecule type" value="Genomic_DNA"/>
</dbReference>
<name>Q6LLC9_PHOPR</name>
<dbReference type="HOGENOM" id="CLU_2555335_0_0_6"/>
<dbReference type="RefSeq" id="WP_011220184.1">
    <property type="nucleotide sequence ID" value="NC_006371.1"/>
</dbReference>
<keyword evidence="2" id="KW-1185">Reference proteome</keyword>
<evidence type="ECO:0000313" key="2">
    <source>
        <dbReference type="Proteomes" id="UP000000593"/>
    </source>
</evidence>
<dbReference type="Proteomes" id="UP000000593">
    <property type="component" value="Chromosome 2"/>
</dbReference>